<gene>
    <name evidence="1" type="ORF">DET59_101161</name>
</gene>
<reference evidence="1 2" key="1">
    <citation type="submission" date="2018-06" db="EMBL/GenBank/DDBJ databases">
        <title>Freshwater and sediment microbial communities from various areas in North America, analyzing microbe dynamics in response to fracking.</title>
        <authorList>
            <person name="Lamendella R."/>
        </authorList>
    </citation>
    <scope>NUCLEOTIDE SEQUENCE [LARGE SCALE GENOMIC DNA]</scope>
    <source>
        <strain evidence="1 2">97B</strain>
    </source>
</reference>
<name>A0A366EZL8_9BACI</name>
<evidence type="ECO:0000313" key="1">
    <source>
        <dbReference type="EMBL" id="RBP07794.1"/>
    </source>
</evidence>
<comment type="caution">
    <text evidence="1">The sequence shown here is derived from an EMBL/GenBank/DDBJ whole genome shotgun (WGS) entry which is preliminary data.</text>
</comment>
<dbReference type="EMBL" id="QNRJ01000001">
    <property type="protein sequence ID" value="RBP07794.1"/>
    <property type="molecule type" value="Genomic_DNA"/>
</dbReference>
<dbReference type="Proteomes" id="UP000252118">
    <property type="component" value="Unassembled WGS sequence"/>
</dbReference>
<organism evidence="1 2">
    <name type="scientific">Rossellomorea aquimaris</name>
    <dbReference type="NCBI Taxonomy" id="189382"/>
    <lineage>
        <taxon>Bacteria</taxon>
        <taxon>Bacillati</taxon>
        <taxon>Bacillota</taxon>
        <taxon>Bacilli</taxon>
        <taxon>Bacillales</taxon>
        <taxon>Bacillaceae</taxon>
        <taxon>Rossellomorea</taxon>
    </lineage>
</organism>
<dbReference type="AlphaFoldDB" id="A0A366EZL8"/>
<evidence type="ECO:0000313" key="2">
    <source>
        <dbReference type="Proteomes" id="UP000252118"/>
    </source>
</evidence>
<proteinExistence type="predicted"/>
<accession>A0A366EZL8</accession>
<sequence length="36" mass="4286">MKWLKSLMGQKEQKDCCKVKLVEVKDENVKKECCQK</sequence>
<protein>
    <submittedName>
        <fullName evidence="1">Uncharacterized protein</fullName>
    </submittedName>
</protein>